<gene>
    <name evidence="1" type="ORF">ACI1P1_06890</name>
</gene>
<dbReference type="Proteomes" id="UP001631969">
    <property type="component" value="Unassembled WGS sequence"/>
</dbReference>
<evidence type="ECO:0000313" key="2">
    <source>
        <dbReference type="Proteomes" id="UP001631969"/>
    </source>
</evidence>
<keyword evidence="2" id="KW-1185">Reference proteome</keyword>
<name>A0ACC7NXB1_9BACL</name>
<proteinExistence type="predicted"/>
<accession>A0ACC7NXB1</accession>
<protein>
    <submittedName>
        <fullName evidence="1">TnsD family Tn7-like transposition protein</fullName>
    </submittedName>
</protein>
<organism evidence="1 2">
    <name type="scientific">Paenibacillus mesotrionivorans</name>
    <dbReference type="NCBI Taxonomy" id="3160968"/>
    <lineage>
        <taxon>Bacteria</taxon>
        <taxon>Bacillati</taxon>
        <taxon>Bacillota</taxon>
        <taxon>Bacilli</taxon>
        <taxon>Bacillales</taxon>
        <taxon>Paenibacillaceae</taxon>
        <taxon>Paenibacillus</taxon>
    </lineage>
</organism>
<reference evidence="1" key="1">
    <citation type="submission" date="2024-12" db="EMBL/GenBank/DDBJ databases">
        <authorList>
            <person name="Wu N."/>
        </authorList>
    </citation>
    <scope>NUCLEOTIDE SEQUENCE</scope>
    <source>
        <strain evidence="1">P15</strain>
    </source>
</reference>
<dbReference type="EMBL" id="JBJURJ010000004">
    <property type="protein sequence ID" value="MFM9328004.1"/>
    <property type="molecule type" value="Genomic_DNA"/>
</dbReference>
<comment type="caution">
    <text evidence="1">The sequence shown here is derived from an EMBL/GenBank/DDBJ whole genome shotgun (WGS) entry which is preliminary data.</text>
</comment>
<sequence length="460" mass="53398">MVAHFPSLYPDELLYSGIARYHQISGNTAQKQTIKELFGDRLVCATVDLPSHLRHLSERLGSVYTVEDLIMRHTLYPYYSAFLPQEKAQTIFKLMSEGAPWGEVHIVLGIPASLIKLPTHLKYCRSCYASDISDYHEPYWHSSHQIPGVFVCPRHKVPLENSNVSYTTREKKFEFSLLSNVGTADTSSSIQINSDLLNHFVMVAEQSSQLQQVDRANMDYFVEFKQSFHDKGYITEHGRIRFLKLMREFNEYFSPKFLKQLQCEVNERQFETWLHKMVRGNDLMFHPLRHILLASFLGITNFKQRSSEGTPINIFSQVQKAELITSSVKEREGDLRTAIKDWDERDRVTLIEVQHAVFALKRQTLKPQRITISAVSRSLNRSKVPFVLEKCLNKLPETKLFLDRVCETTEQFQIRRLGCATTRLANRSIRIQGWRLLKEAGLNVPLREPVEMYYKMIMTG</sequence>
<evidence type="ECO:0000313" key="1">
    <source>
        <dbReference type="EMBL" id="MFM9328004.1"/>
    </source>
</evidence>